<keyword evidence="3" id="KW-1185">Reference proteome</keyword>
<organism evidence="2 3">
    <name type="scientific">Durusdinium trenchii</name>
    <dbReference type="NCBI Taxonomy" id="1381693"/>
    <lineage>
        <taxon>Eukaryota</taxon>
        <taxon>Sar</taxon>
        <taxon>Alveolata</taxon>
        <taxon>Dinophyceae</taxon>
        <taxon>Suessiales</taxon>
        <taxon>Symbiodiniaceae</taxon>
        <taxon>Durusdinium</taxon>
    </lineage>
</organism>
<feature type="compositionally biased region" description="Acidic residues" evidence="1">
    <location>
        <begin position="59"/>
        <end position="73"/>
    </location>
</feature>
<proteinExistence type="predicted"/>
<feature type="region of interest" description="Disordered" evidence="1">
    <location>
        <begin position="115"/>
        <end position="136"/>
    </location>
</feature>
<feature type="region of interest" description="Disordered" evidence="1">
    <location>
        <begin position="51"/>
        <end position="85"/>
    </location>
</feature>
<accession>A0ABP0NIQ0</accession>
<evidence type="ECO:0000256" key="1">
    <source>
        <dbReference type="SAM" id="MobiDB-lite"/>
    </source>
</evidence>
<protein>
    <submittedName>
        <fullName evidence="2">Uncharacterized protein</fullName>
    </submittedName>
</protein>
<reference evidence="2 3" key="1">
    <citation type="submission" date="2024-02" db="EMBL/GenBank/DDBJ databases">
        <authorList>
            <person name="Chen Y."/>
            <person name="Shah S."/>
            <person name="Dougan E. K."/>
            <person name="Thang M."/>
            <person name="Chan C."/>
        </authorList>
    </citation>
    <scope>NUCLEOTIDE SEQUENCE [LARGE SCALE GENOMIC DNA]</scope>
</reference>
<sequence>MTEKDRENFDGLALDALDDACTLASVCLEGRPSAEIKNDVTEWWDNVGADLLLGPRDMNEDEESDGEDVEDGPEPVANEKDPDTVSESFQMVETDMHLTRALIKANGDLEHATDAVEVPDSELPPGPVGDSDSEVDEPMQKESRVDAEVTTLRHILQKSGFSTFMPPAKDSEQNVFKRVSKLRPYLHAFACMVRVEEKILSKAKVIGKLKPMPPQQQYEHDLANARAEFHCSASRQSRHSLWCDFSSRVIQAAKTAEEQDEDGLPHPVKEIKYLMPSSSKNEAGHRQCQIVVIRPSLAAGMVTHAFRGGKSQKSSSKQFLWGDGALPIANCTTVHCKLLVPQETADKGWELCVASALTPTMCLDPHSGALLMEVSPGFFKTKYGPDYVRVLISHEAIRAVSRVMKANLAFDSSKKAQAQTNTKTYFGEEDFTRSSSGLKNIVKVLNQMKEDYTTHCGSLFGKNGFLKLRSDITEVTWEQIQARIGSYFRRYVKGHDHWKKLTPEYQAMPYGLLVLKELRAVSPQPGDDAAKFRRWLIKAAGVEVFEDPPLVQSSLDTDHRRTSRAFENAVALQNLFSQRLTPCCTGCLTPLGSFEEHLQQILRNAQPFEREEAQTCTLLSSTSALAADQLAWIWCRKWPAGGSLRGPAGAPCSRSSAGPMPNGGGFDWINPPRPEAFMEA</sequence>
<evidence type="ECO:0000313" key="2">
    <source>
        <dbReference type="EMBL" id="CAK9063007.1"/>
    </source>
</evidence>
<name>A0ABP0NIQ0_9DINO</name>
<gene>
    <name evidence="2" type="ORF">CCMP2556_LOCUS30991</name>
</gene>
<comment type="caution">
    <text evidence="2">The sequence shown here is derived from an EMBL/GenBank/DDBJ whole genome shotgun (WGS) entry which is preliminary data.</text>
</comment>
<dbReference type="Proteomes" id="UP001642484">
    <property type="component" value="Unassembled WGS sequence"/>
</dbReference>
<evidence type="ECO:0000313" key="3">
    <source>
        <dbReference type="Proteomes" id="UP001642484"/>
    </source>
</evidence>
<feature type="region of interest" description="Disordered" evidence="1">
    <location>
        <begin position="647"/>
        <end position="671"/>
    </location>
</feature>
<dbReference type="EMBL" id="CAXAMN010021751">
    <property type="protein sequence ID" value="CAK9063007.1"/>
    <property type="molecule type" value="Genomic_DNA"/>
</dbReference>